<dbReference type="InterPro" id="IPR036505">
    <property type="entry name" value="Amidase/PGRP_sf"/>
</dbReference>
<dbReference type="CDD" id="cd06583">
    <property type="entry name" value="PGRP"/>
    <property type="match status" value="1"/>
</dbReference>
<protein>
    <recommendedName>
        <fullName evidence="3">Peptidoglycan recognition protein family domain-containing protein</fullName>
    </recommendedName>
</protein>
<dbReference type="InterPro" id="IPR015510">
    <property type="entry name" value="PGRP"/>
</dbReference>
<evidence type="ECO:0000259" key="3">
    <source>
        <dbReference type="SMART" id="SM00701"/>
    </source>
</evidence>
<dbReference type="OrthoDB" id="514320at2"/>
<gene>
    <name evidence="4" type="ORF">EAH86_01425</name>
</gene>
<dbReference type="SMART" id="SM00701">
    <property type="entry name" value="PGRP"/>
    <property type="match status" value="1"/>
</dbReference>
<dbReference type="SUPFAM" id="SSF55846">
    <property type="entry name" value="N-acetylmuramoyl-L-alanine amidase-like"/>
    <property type="match status" value="1"/>
</dbReference>
<dbReference type="Pfam" id="PF08310">
    <property type="entry name" value="LGFP"/>
    <property type="match status" value="2"/>
</dbReference>
<dbReference type="InterPro" id="IPR013207">
    <property type="entry name" value="LGFP"/>
</dbReference>
<feature type="domain" description="Peptidoglycan recognition protein family" evidence="3">
    <location>
        <begin position="207"/>
        <end position="355"/>
    </location>
</feature>
<sequence length="668" mass="68794">MTTPATRVPRAASGRRLLVELACASLATTTLVTGLPVATMPTAAASPKPVPPSVHGVALQSLASTEASRPDSLSSPGKPSVTGSVRRTLVATTPSKAQLAAVSWPAGAAPAVGTEVSLRGRTAKGWTPWVDVEVSGDSDPAATKAQRMGTDPAWLGDGVTSVQVRYAASDRAAVARGRIDLVDPGTSPADAPARRPAASATAAAAKPTVISRAAWGADERIRSCDPSFAATTKGAVLHHTAGTNSYTASQSASLVRGIYAYHAKSLGWCDIGYNALVDKYGQIFEGRFGGLDRPVIGAHTLGFNINTFGVSVLGTYTTTIPSAAATNAVTSIMAWRLGTFYVDARGTTQLVSGDSGSRYPKGTVVTLPVITGHRDTVNTSCPGTQLWNRLATLRTSVSSKEAYTGSVVYKRYAALGGPTGRLGLVARGEAGSPLGLRTLFTGGSLWNTSAGMIELGAPFGAYYEDNQGPTLWGAPTGNSYAVPNGQRSDTTKGITMTWTSAVGTHHTNGLVRDYWTQRGDVSGPLGYPTATMVRPTSTGYAQDFQGGMVTYSGPSGIHTVPSPMVAGYSAIGGPASAYGYPTAEAAPAGSGLKLPLQHGTLWYSAATGAHPTSGPIQTYWLGRGGPASSLGFPTSAVTSTATDDTQSFATAMVRYVKATGLVVIIRRS</sequence>
<dbReference type="GO" id="GO:0009253">
    <property type="term" value="P:peptidoglycan catabolic process"/>
    <property type="evidence" value="ECO:0007669"/>
    <property type="project" value="InterPro"/>
</dbReference>
<reference evidence="4 5" key="1">
    <citation type="journal article" date="2019" name="Environ. Microbiol.">
        <title>Species interactions and distinct microbial communities in high Arctic permafrost affected cryosols are associated with the CH4 and CO2 gas fluxes.</title>
        <authorList>
            <person name="Altshuler I."/>
            <person name="Hamel J."/>
            <person name="Turney S."/>
            <person name="Magnuson E."/>
            <person name="Levesque R."/>
            <person name="Greer C."/>
            <person name="Whyte L.G."/>
        </authorList>
    </citation>
    <scope>NUCLEOTIDE SEQUENCE [LARGE SCALE GENOMIC DNA]</scope>
    <source>
        <strain evidence="4 5">S9.3A</strain>
    </source>
</reference>
<dbReference type="PANTHER" id="PTHR11022">
    <property type="entry name" value="PEPTIDOGLYCAN RECOGNITION PROTEIN"/>
    <property type="match status" value="1"/>
</dbReference>
<comment type="caution">
    <text evidence="4">The sequence shown here is derived from an EMBL/GenBank/DDBJ whole genome shotgun (WGS) entry which is preliminary data.</text>
</comment>
<feature type="region of interest" description="Disordered" evidence="2">
    <location>
        <begin position="63"/>
        <end position="85"/>
    </location>
</feature>
<dbReference type="InterPro" id="IPR002502">
    <property type="entry name" value="Amidase_domain"/>
</dbReference>
<dbReference type="RefSeq" id="WP_140736843.1">
    <property type="nucleotide sequence ID" value="NZ_RCZM01000001.1"/>
</dbReference>
<dbReference type="EMBL" id="RCZM01000001">
    <property type="protein sequence ID" value="TPG19199.1"/>
    <property type="molecule type" value="Genomic_DNA"/>
</dbReference>
<evidence type="ECO:0000313" key="4">
    <source>
        <dbReference type="EMBL" id="TPG19199.1"/>
    </source>
</evidence>
<keyword evidence="5" id="KW-1185">Reference proteome</keyword>
<dbReference type="AlphaFoldDB" id="A0A502D481"/>
<dbReference type="GO" id="GO:0008270">
    <property type="term" value="F:zinc ion binding"/>
    <property type="evidence" value="ECO:0007669"/>
    <property type="project" value="InterPro"/>
</dbReference>
<evidence type="ECO:0000313" key="5">
    <source>
        <dbReference type="Proteomes" id="UP000317722"/>
    </source>
</evidence>
<proteinExistence type="inferred from homology"/>
<dbReference type="InterPro" id="IPR006619">
    <property type="entry name" value="PGRP_domain_met/bac"/>
</dbReference>
<dbReference type="PANTHER" id="PTHR11022:SF41">
    <property type="entry name" value="PEPTIDOGLYCAN-RECOGNITION PROTEIN LC-RELATED"/>
    <property type="match status" value="1"/>
</dbReference>
<dbReference type="Proteomes" id="UP000317722">
    <property type="component" value="Unassembled WGS sequence"/>
</dbReference>
<evidence type="ECO:0000256" key="2">
    <source>
        <dbReference type="SAM" id="MobiDB-lite"/>
    </source>
</evidence>
<evidence type="ECO:0000256" key="1">
    <source>
        <dbReference type="ARBA" id="ARBA00007553"/>
    </source>
</evidence>
<dbReference type="Gene3D" id="3.40.80.10">
    <property type="entry name" value="Peptidoglycan recognition protein-like"/>
    <property type="match status" value="1"/>
</dbReference>
<dbReference type="Pfam" id="PF01510">
    <property type="entry name" value="Amidase_2"/>
    <property type="match status" value="1"/>
</dbReference>
<name>A0A502D481_9MICO</name>
<dbReference type="GO" id="GO:0008745">
    <property type="term" value="F:N-acetylmuramoyl-L-alanine amidase activity"/>
    <property type="evidence" value="ECO:0007669"/>
    <property type="project" value="InterPro"/>
</dbReference>
<comment type="similarity">
    <text evidence="1">Belongs to the N-acetylmuramoyl-L-alanine amidase 2 family.</text>
</comment>
<accession>A0A502D481</accession>
<organism evidence="4 5">
    <name type="scientific">Pedococcus bigeumensis</name>
    <dbReference type="NCBI Taxonomy" id="433644"/>
    <lineage>
        <taxon>Bacteria</taxon>
        <taxon>Bacillati</taxon>
        <taxon>Actinomycetota</taxon>
        <taxon>Actinomycetes</taxon>
        <taxon>Micrococcales</taxon>
        <taxon>Intrasporangiaceae</taxon>
        <taxon>Pedococcus</taxon>
    </lineage>
</organism>